<feature type="region of interest" description="Disordered" evidence="1">
    <location>
        <begin position="18"/>
        <end position="38"/>
    </location>
</feature>
<evidence type="ECO:0000313" key="3">
    <source>
        <dbReference type="Proteomes" id="UP000626109"/>
    </source>
</evidence>
<reference evidence="2" key="1">
    <citation type="submission" date="2021-02" db="EMBL/GenBank/DDBJ databases">
        <authorList>
            <person name="Dougan E. K."/>
            <person name="Rhodes N."/>
            <person name="Thang M."/>
            <person name="Chan C."/>
        </authorList>
    </citation>
    <scope>NUCLEOTIDE SEQUENCE</scope>
</reference>
<feature type="non-terminal residue" evidence="2">
    <location>
        <position position="106"/>
    </location>
</feature>
<organism evidence="2 3">
    <name type="scientific">Polarella glacialis</name>
    <name type="common">Dinoflagellate</name>
    <dbReference type="NCBI Taxonomy" id="89957"/>
    <lineage>
        <taxon>Eukaryota</taxon>
        <taxon>Sar</taxon>
        <taxon>Alveolata</taxon>
        <taxon>Dinophyceae</taxon>
        <taxon>Suessiales</taxon>
        <taxon>Suessiaceae</taxon>
        <taxon>Polarella</taxon>
    </lineage>
</organism>
<proteinExistence type="predicted"/>
<dbReference type="AlphaFoldDB" id="A0A813K9Y7"/>
<sequence>ATTTSLWACNFTTQPIMAASGSSEEAPPRTPARSASAPGLDALLESLRPRTMEEQFLPKIGPSEVTRQMQYKRNQGRFFADAPRWQVDSSSAPVLPSREKVLSRAM</sequence>
<dbReference type="EMBL" id="CAJNNW010027903">
    <property type="protein sequence ID" value="CAE8693731.1"/>
    <property type="molecule type" value="Genomic_DNA"/>
</dbReference>
<comment type="caution">
    <text evidence="2">The sequence shown here is derived from an EMBL/GenBank/DDBJ whole genome shotgun (WGS) entry which is preliminary data.</text>
</comment>
<evidence type="ECO:0000256" key="1">
    <source>
        <dbReference type="SAM" id="MobiDB-lite"/>
    </source>
</evidence>
<dbReference type="Proteomes" id="UP000626109">
    <property type="component" value="Unassembled WGS sequence"/>
</dbReference>
<name>A0A813K9Y7_POLGL</name>
<protein>
    <submittedName>
        <fullName evidence="2">Uncharacterized protein</fullName>
    </submittedName>
</protein>
<gene>
    <name evidence="2" type="ORF">PGLA2088_LOCUS28500</name>
</gene>
<accession>A0A813K9Y7</accession>
<feature type="non-terminal residue" evidence="2">
    <location>
        <position position="1"/>
    </location>
</feature>
<evidence type="ECO:0000313" key="2">
    <source>
        <dbReference type="EMBL" id="CAE8693731.1"/>
    </source>
</evidence>